<proteinExistence type="predicted"/>
<comment type="caution">
    <text evidence="1">The sequence shown here is derived from an EMBL/GenBank/DDBJ whole genome shotgun (WGS) entry which is preliminary data.</text>
</comment>
<sequence>MVLNHKPVPTVQKPHRLAPTTVTTVTCSSTVGVASVSTASSTVTQVTTAVTAPICSAIVAPKQSVRLSQRSLCQKGTPKDSGRCFGSWAL</sequence>
<evidence type="ECO:0000313" key="2">
    <source>
        <dbReference type="Proteomes" id="UP001374579"/>
    </source>
</evidence>
<accession>A0AAN9BT20</accession>
<gene>
    <name evidence="1" type="ORF">V1264_014658</name>
</gene>
<dbReference type="EMBL" id="JBAMIC010000003">
    <property type="protein sequence ID" value="KAK7110849.1"/>
    <property type="molecule type" value="Genomic_DNA"/>
</dbReference>
<name>A0AAN9BT20_9CAEN</name>
<keyword evidence="2" id="KW-1185">Reference proteome</keyword>
<organism evidence="1 2">
    <name type="scientific">Littorina saxatilis</name>
    <dbReference type="NCBI Taxonomy" id="31220"/>
    <lineage>
        <taxon>Eukaryota</taxon>
        <taxon>Metazoa</taxon>
        <taxon>Spiralia</taxon>
        <taxon>Lophotrochozoa</taxon>
        <taxon>Mollusca</taxon>
        <taxon>Gastropoda</taxon>
        <taxon>Caenogastropoda</taxon>
        <taxon>Littorinimorpha</taxon>
        <taxon>Littorinoidea</taxon>
        <taxon>Littorinidae</taxon>
        <taxon>Littorina</taxon>
    </lineage>
</organism>
<evidence type="ECO:0000313" key="1">
    <source>
        <dbReference type="EMBL" id="KAK7110849.1"/>
    </source>
</evidence>
<reference evidence="1 2" key="1">
    <citation type="submission" date="2024-02" db="EMBL/GenBank/DDBJ databases">
        <title>Chromosome-scale genome assembly of the rough periwinkle Littorina saxatilis.</title>
        <authorList>
            <person name="De Jode A."/>
            <person name="Faria R."/>
            <person name="Formenti G."/>
            <person name="Sims Y."/>
            <person name="Smith T.P."/>
            <person name="Tracey A."/>
            <person name="Wood J.M.D."/>
            <person name="Zagrodzka Z.B."/>
            <person name="Johannesson K."/>
            <person name="Butlin R.K."/>
            <person name="Leder E.H."/>
        </authorList>
    </citation>
    <scope>NUCLEOTIDE SEQUENCE [LARGE SCALE GENOMIC DNA]</scope>
    <source>
        <strain evidence="1">Snail1</strain>
        <tissue evidence="1">Muscle</tissue>
    </source>
</reference>
<dbReference type="AlphaFoldDB" id="A0AAN9BT20"/>
<dbReference type="Proteomes" id="UP001374579">
    <property type="component" value="Unassembled WGS sequence"/>
</dbReference>
<protein>
    <submittedName>
        <fullName evidence="1">Uncharacterized protein</fullName>
    </submittedName>
</protein>